<keyword evidence="1" id="KW-0812">Transmembrane</keyword>
<dbReference type="Proteomes" id="UP001595921">
    <property type="component" value="Unassembled WGS sequence"/>
</dbReference>
<evidence type="ECO:0000313" key="2">
    <source>
        <dbReference type="EMBL" id="MFC4360566.1"/>
    </source>
</evidence>
<name>A0ABD5PI22_9EURY</name>
<comment type="caution">
    <text evidence="2">The sequence shown here is derived from an EMBL/GenBank/DDBJ whole genome shotgun (WGS) entry which is preliminary data.</text>
</comment>
<evidence type="ECO:0000256" key="1">
    <source>
        <dbReference type="SAM" id="Phobius"/>
    </source>
</evidence>
<dbReference type="AlphaFoldDB" id="A0ABD5PI22"/>
<keyword evidence="1" id="KW-0472">Membrane</keyword>
<keyword evidence="3" id="KW-1185">Reference proteome</keyword>
<accession>A0ABD5PI22</accession>
<evidence type="ECO:0000313" key="3">
    <source>
        <dbReference type="Proteomes" id="UP001595921"/>
    </source>
</evidence>
<feature type="transmembrane region" description="Helical" evidence="1">
    <location>
        <begin position="104"/>
        <end position="134"/>
    </location>
</feature>
<organism evidence="2 3">
    <name type="scientific">Halobium salinum</name>
    <dbReference type="NCBI Taxonomy" id="1364940"/>
    <lineage>
        <taxon>Archaea</taxon>
        <taxon>Methanobacteriati</taxon>
        <taxon>Methanobacteriota</taxon>
        <taxon>Stenosarchaea group</taxon>
        <taxon>Halobacteria</taxon>
        <taxon>Halobacteriales</taxon>
        <taxon>Haloferacaceae</taxon>
        <taxon>Halobium</taxon>
    </lineage>
</organism>
<keyword evidence="1" id="KW-1133">Transmembrane helix</keyword>
<dbReference type="EMBL" id="JBHSDS010000017">
    <property type="protein sequence ID" value="MFC4360566.1"/>
    <property type="molecule type" value="Genomic_DNA"/>
</dbReference>
<feature type="transmembrane region" description="Helical" evidence="1">
    <location>
        <begin position="34"/>
        <end position="53"/>
    </location>
</feature>
<gene>
    <name evidence="2" type="ORF">ACFO0N_21685</name>
</gene>
<dbReference type="RefSeq" id="WP_267620888.1">
    <property type="nucleotide sequence ID" value="NZ_JAODIW010000005.1"/>
</dbReference>
<feature type="transmembrane region" description="Helical" evidence="1">
    <location>
        <begin position="73"/>
        <end position="92"/>
    </location>
</feature>
<feature type="transmembrane region" description="Helical" evidence="1">
    <location>
        <begin position="154"/>
        <end position="178"/>
    </location>
</feature>
<proteinExistence type="predicted"/>
<reference evidence="2 3" key="1">
    <citation type="journal article" date="2019" name="Int. J. Syst. Evol. Microbiol.">
        <title>The Global Catalogue of Microorganisms (GCM) 10K type strain sequencing project: providing services to taxonomists for standard genome sequencing and annotation.</title>
        <authorList>
            <consortium name="The Broad Institute Genomics Platform"/>
            <consortium name="The Broad Institute Genome Sequencing Center for Infectious Disease"/>
            <person name="Wu L."/>
            <person name="Ma J."/>
        </authorList>
    </citation>
    <scope>NUCLEOTIDE SEQUENCE [LARGE SCALE GENOMIC DNA]</scope>
    <source>
        <strain evidence="2 3">CGMCC 1.12553</strain>
    </source>
</reference>
<sequence>MSAAAVGVVDAVGRAGTSGLQAVAPTAVADIPPAVRAAAAFFLTVLFGGAVIYRYGGRVDEYVEASTSNPLVSVLYGLMAYGMVVFFVGYAYSQLATLLAGTAILATAVTAAFGVLVLSLGGLGFVVVGTWVAGVAGVRDPWLGLVGVGGASALVWYLLPFAVAGLVWLAIAAVGVGGPTRRWIHADRTQADRH</sequence>
<protein>
    <submittedName>
        <fullName evidence="2">Uncharacterized protein</fullName>
    </submittedName>
</protein>